<reference evidence="2 3" key="1">
    <citation type="submission" date="2017-03" db="EMBL/GenBank/DDBJ databases">
        <authorList>
            <person name="Afonso C.L."/>
            <person name="Miller P.J."/>
            <person name="Scott M.A."/>
            <person name="Spackman E."/>
            <person name="Goraichik I."/>
            <person name="Dimitrov K.M."/>
            <person name="Suarez D.L."/>
            <person name="Swayne D.E."/>
        </authorList>
    </citation>
    <scope>NUCLEOTIDE SEQUENCE [LARGE SCALE GENOMIC DNA]</scope>
    <source>
        <strain evidence="2 3">CECT 7691</strain>
    </source>
</reference>
<proteinExistence type="predicted"/>
<gene>
    <name evidence="2" type="ORF">OCH7691_02767</name>
</gene>
<dbReference type="OrthoDB" id="9914613at2"/>
<keyword evidence="3" id="KW-1185">Reference proteome</keyword>
<evidence type="ECO:0000256" key="1">
    <source>
        <dbReference type="SAM" id="Phobius"/>
    </source>
</evidence>
<keyword evidence="1" id="KW-0472">Membrane</keyword>
<keyword evidence="1" id="KW-1133">Transmembrane helix</keyword>
<organism evidence="2 3">
    <name type="scientific">Oceanibacterium hippocampi</name>
    <dbReference type="NCBI Taxonomy" id="745714"/>
    <lineage>
        <taxon>Bacteria</taxon>
        <taxon>Pseudomonadati</taxon>
        <taxon>Pseudomonadota</taxon>
        <taxon>Alphaproteobacteria</taxon>
        <taxon>Sneathiellales</taxon>
        <taxon>Sneathiellaceae</taxon>
        <taxon>Oceanibacterium</taxon>
    </lineage>
</organism>
<evidence type="ECO:0000313" key="3">
    <source>
        <dbReference type="Proteomes" id="UP000193200"/>
    </source>
</evidence>
<feature type="transmembrane region" description="Helical" evidence="1">
    <location>
        <begin position="68"/>
        <end position="88"/>
    </location>
</feature>
<feature type="transmembrane region" description="Helical" evidence="1">
    <location>
        <begin position="6"/>
        <end position="21"/>
    </location>
</feature>
<dbReference type="EMBL" id="FWFR01000002">
    <property type="protein sequence ID" value="SLN62493.1"/>
    <property type="molecule type" value="Genomic_DNA"/>
</dbReference>
<dbReference type="Proteomes" id="UP000193200">
    <property type="component" value="Unassembled WGS sequence"/>
</dbReference>
<feature type="transmembrane region" description="Helical" evidence="1">
    <location>
        <begin position="33"/>
        <end position="62"/>
    </location>
</feature>
<dbReference type="AlphaFoldDB" id="A0A1Y5TF86"/>
<name>A0A1Y5TF86_9PROT</name>
<sequence>MIGGLILALWGAFMVVAWPYCRHARHPRLPLAAAYLVFVTVVSMITGGTFFMTASLLFGFGFATDVAVFPPATLIALAATVPAILLGGRMIRRPPSRQPLPD</sequence>
<evidence type="ECO:0000313" key="2">
    <source>
        <dbReference type="EMBL" id="SLN62493.1"/>
    </source>
</evidence>
<accession>A0A1Y5TF86</accession>
<protein>
    <submittedName>
        <fullName evidence="2">Uncharacterized protein</fullName>
    </submittedName>
</protein>
<dbReference type="RefSeq" id="WP_085884099.1">
    <property type="nucleotide sequence ID" value="NZ_FWFR01000002.1"/>
</dbReference>
<dbReference type="InParanoid" id="A0A1Y5TF86"/>
<keyword evidence="1" id="KW-0812">Transmembrane</keyword>